<sequence length="76" mass="9192">MIQRLSRVYMGESWTHVTQLHGVGKYAADAYPIFCTGQWDQVRPNDHMLNHYWKFLKDREKERTDLIVEGFYAWTR</sequence>
<dbReference type="Gramene" id="QL93p0107_0438:mrna">
    <property type="protein sequence ID" value="QL93p0107_0438:mrna"/>
    <property type="gene ID" value="QL93p0107_0438"/>
</dbReference>
<dbReference type="OMA" id="DAYPIFC"/>
<reference evidence="3" key="1">
    <citation type="submission" date="2021-01" db="UniProtKB">
        <authorList>
            <consortium name="EnsemblPlants"/>
        </authorList>
    </citation>
    <scope>IDENTIFICATION</scope>
</reference>
<evidence type="ECO:0000313" key="3">
    <source>
        <dbReference type="EnsemblPlants" id="QL93p0107_0438:mrna"/>
    </source>
</evidence>
<comment type="subcellular location">
    <subcellularLocation>
        <location evidence="1">Nucleus</location>
    </subcellularLocation>
</comment>
<name>A0A7N2N7M6_QUELO</name>
<dbReference type="Proteomes" id="UP000594261">
    <property type="component" value="Unassembled WGS sequence"/>
</dbReference>
<dbReference type="GO" id="GO:0003677">
    <property type="term" value="F:DNA binding"/>
    <property type="evidence" value="ECO:0007669"/>
    <property type="project" value="InterPro"/>
</dbReference>
<dbReference type="InParanoid" id="A0A7N2N7M6"/>
<organism evidence="3 4">
    <name type="scientific">Quercus lobata</name>
    <name type="common">Valley oak</name>
    <dbReference type="NCBI Taxonomy" id="97700"/>
    <lineage>
        <taxon>Eukaryota</taxon>
        <taxon>Viridiplantae</taxon>
        <taxon>Streptophyta</taxon>
        <taxon>Embryophyta</taxon>
        <taxon>Tracheophyta</taxon>
        <taxon>Spermatophyta</taxon>
        <taxon>Magnoliopsida</taxon>
        <taxon>eudicotyledons</taxon>
        <taxon>Gunneridae</taxon>
        <taxon>Pentapetalae</taxon>
        <taxon>rosids</taxon>
        <taxon>fabids</taxon>
        <taxon>Fagales</taxon>
        <taxon>Fagaceae</taxon>
        <taxon>Quercus</taxon>
    </lineage>
</organism>
<keyword evidence="2" id="KW-0539">Nucleus</keyword>
<evidence type="ECO:0000256" key="1">
    <source>
        <dbReference type="ARBA" id="ARBA00004123"/>
    </source>
</evidence>
<dbReference type="SUPFAM" id="SSF48150">
    <property type="entry name" value="DNA-glycosylase"/>
    <property type="match status" value="1"/>
</dbReference>
<protein>
    <submittedName>
        <fullName evidence="3">Uncharacterized protein</fullName>
    </submittedName>
</protein>
<dbReference type="EnsemblPlants" id="QL93p0107_0438:mrna">
    <property type="protein sequence ID" value="QL93p0107_0438:mrna"/>
    <property type="gene ID" value="QL93p0107_0438"/>
</dbReference>
<proteinExistence type="predicted"/>
<dbReference type="GO" id="GO:0005634">
    <property type="term" value="C:nucleus"/>
    <property type="evidence" value="ECO:0007669"/>
    <property type="project" value="UniProtKB-SubCell"/>
</dbReference>
<dbReference type="PANTHER" id="PTHR15074">
    <property type="entry name" value="METHYL-CPG-BINDING PROTEIN"/>
    <property type="match status" value="1"/>
</dbReference>
<accession>A0A7N2N7M6</accession>
<dbReference type="Gene3D" id="1.10.340.30">
    <property type="entry name" value="Hypothetical protein, domain 2"/>
    <property type="match status" value="1"/>
</dbReference>
<evidence type="ECO:0000256" key="2">
    <source>
        <dbReference type="ARBA" id="ARBA00023242"/>
    </source>
</evidence>
<dbReference type="GO" id="GO:0006281">
    <property type="term" value="P:DNA repair"/>
    <property type="evidence" value="ECO:0007669"/>
    <property type="project" value="InterPro"/>
</dbReference>
<keyword evidence="4" id="KW-1185">Reference proteome</keyword>
<dbReference type="InterPro" id="IPR045138">
    <property type="entry name" value="MeCP2/MBD4"/>
</dbReference>
<dbReference type="GO" id="GO:0003824">
    <property type="term" value="F:catalytic activity"/>
    <property type="evidence" value="ECO:0007669"/>
    <property type="project" value="InterPro"/>
</dbReference>
<dbReference type="InterPro" id="IPR011257">
    <property type="entry name" value="DNA_glycosylase"/>
</dbReference>
<dbReference type="AlphaFoldDB" id="A0A7N2N7M6"/>
<dbReference type="PANTHER" id="PTHR15074:SF0">
    <property type="entry name" value="METHYL-CPG-BINDING DOMAIN PROTEIN 4-LIKE PROTEIN"/>
    <property type="match status" value="1"/>
</dbReference>
<evidence type="ECO:0000313" key="4">
    <source>
        <dbReference type="Proteomes" id="UP000594261"/>
    </source>
</evidence>